<keyword evidence="3" id="KW-0997">Cell inner membrane</keyword>
<dbReference type="InterPro" id="IPR004960">
    <property type="entry name" value="LipA_acyltrans"/>
</dbReference>
<organism evidence="8 9">
    <name type="scientific">Corynebacterium lujinxingii</name>
    <dbReference type="NCBI Taxonomy" id="2763010"/>
    <lineage>
        <taxon>Bacteria</taxon>
        <taxon>Bacillati</taxon>
        <taxon>Actinomycetota</taxon>
        <taxon>Actinomycetes</taxon>
        <taxon>Mycobacteriales</taxon>
        <taxon>Corynebacteriaceae</taxon>
        <taxon>Corynebacterium</taxon>
    </lineage>
</organism>
<proteinExistence type="predicted"/>
<reference evidence="9 10" key="1">
    <citation type="submission" date="2020-08" db="EMBL/GenBank/DDBJ databases">
        <title>novel species in genus Corynebacterium.</title>
        <authorList>
            <person name="Zhang G."/>
        </authorList>
    </citation>
    <scope>NUCLEOTIDE SEQUENCE [LARGE SCALE GENOMIC DNA]</scope>
    <source>
        <strain evidence="9 10">zg-917</strain>
        <strain evidence="8">Zg-917</strain>
    </source>
</reference>
<dbReference type="EMBL" id="JACMYE010000004">
    <property type="protein sequence ID" value="MBC3178877.1"/>
    <property type="molecule type" value="Genomic_DNA"/>
</dbReference>
<evidence type="ECO:0000313" key="7">
    <source>
        <dbReference type="EMBL" id="MBC3178877.1"/>
    </source>
</evidence>
<dbReference type="PANTHER" id="PTHR30606">
    <property type="entry name" value="LIPID A BIOSYNTHESIS LAUROYL ACYLTRANSFERASE"/>
    <property type="match status" value="1"/>
</dbReference>
<dbReference type="Proteomes" id="UP000642876">
    <property type="component" value="Unassembled WGS sequence"/>
</dbReference>
<name>A0A7H0JWG2_9CORY</name>
<dbReference type="Proteomes" id="UP000516235">
    <property type="component" value="Chromosome"/>
</dbReference>
<keyword evidence="2" id="KW-1003">Cell membrane</keyword>
<dbReference type="CDD" id="cd07984">
    <property type="entry name" value="LPLAT_LABLAT-like"/>
    <property type="match status" value="1"/>
</dbReference>
<dbReference type="RefSeq" id="WP_171194086.1">
    <property type="nucleotide sequence ID" value="NZ_CP061032.1"/>
</dbReference>
<dbReference type="PANTHER" id="PTHR30606:SF10">
    <property type="entry name" value="PHOSPHATIDYLINOSITOL MANNOSIDE ACYLTRANSFERASE"/>
    <property type="match status" value="1"/>
</dbReference>
<keyword evidence="10" id="KW-1185">Reference proteome</keyword>
<accession>A0A7H0JWG2</accession>
<dbReference type="AlphaFoldDB" id="A0A7H0JWG2"/>
<dbReference type="GO" id="GO:0016746">
    <property type="term" value="F:acyltransferase activity"/>
    <property type="evidence" value="ECO:0007669"/>
    <property type="project" value="UniProtKB-KW"/>
</dbReference>
<evidence type="ECO:0000313" key="9">
    <source>
        <dbReference type="Proteomes" id="UP000516235"/>
    </source>
</evidence>
<keyword evidence="5" id="KW-0472">Membrane</keyword>
<dbReference type="NCBIfam" id="NF005919">
    <property type="entry name" value="PRK07920.1"/>
    <property type="match status" value="1"/>
</dbReference>
<evidence type="ECO:0000313" key="8">
    <source>
        <dbReference type="EMBL" id="QNP89378.1"/>
    </source>
</evidence>
<dbReference type="EMBL" id="CP061032">
    <property type="protein sequence ID" value="QNP89378.1"/>
    <property type="molecule type" value="Genomic_DNA"/>
</dbReference>
<keyword evidence="4 8" id="KW-0808">Transferase</keyword>
<evidence type="ECO:0000256" key="1">
    <source>
        <dbReference type="ARBA" id="ARBA00004533"/>
    </source>
</evidence>
<evidence type="ECO:0000313" key="10">
    <source>
        <dbReference type="Proteomes" id="UP000642876"/>
    </source>
</evidence>
<keyword evidence="6 8" id="KW-0012">Acyltransferase</keyword>
<evidence type="ECO:0000256" key="6">
    <source>
        <dbReference type="ARBA" id="ARBA00023315"/>
    </source>
</evidence>
<evidence type="ECO:0000256" key="3">
    <source>
        <dbReference type="ARBA" id="ARBA00022519"/>
    </source>
</evidence>
<dbReference type="GO" id="GO:0005886">
    <property type="term" value="C:plasma membrane"/>
    <property type="evidence" value="ECO:0007669"/>
    <property type="project" value="UniProtKB-SubCell"/>
</dbReference>
<gene>
    <name evidence="7" type="ORF">H7348_06055</name>
    <name evidence="8" type="ORF">IAU68_06560</name>
</gene>
<comment type="subcellular location">
    <subcellularLocation>
        <location evidence="1">Cell inner membrane</location>
    </subcellularLocation>
</comment>
<evidence type="ECO:0000256" key="5">
    <source>
        <dbReference type="ARBA" id="ARBA00023136"/>
    </source>
</evidence>
<evidence type="ECO:0000256" key="4">
    <source>
        <dbReference type="ARBA" id="ARBA00022679"/>
    </source>
</evidence>
<dbReference type="GO" id="GO:0009247">
    <property type="term" value="P:glycolipid biosynthetic process"/>
    <property type="evidence" value="ECO:0007669"/>
    <property type="project" value="UniProtKB-ARBA"/>
</dbReference>
<evidence type="ECO:0000256" key="2">
    <source>
        <dbReference type="ARBA" id="ARBA00022475"/>
    </source>
</evidence>
<sequence>MPGAAERLAAAGYIAGWKVVGALPARLTRRAADIGADLVSDDGAGMDMLRRNLARVVGQENVTRQLVRDSMRSYARYWLEAFQLPRLAGRADLDEKLTAGLKGREHLEASVNSGRGVVLTLPHSGNWDMAGMWLVNHYGGFTTVAERLKPEALYNAFVDYRESLGFEVLALTGERTAPYQRLKTVLEAGGIVCLMGERDLGRRGVPVQFFGEGTTFPAGPAKLALETGAQLHTVHTWFTGTRSNPGWGMSVSPAMEVTTLEATVQRIADGFADAIQAHPADWHMLQPLWPADVPARGRRWALDNRKRGAMGER</sequence>
<protein>
    <submittedName>
        <fullName evidence="8">Phosphatidylinositol mannoside acyltransferase</fullName>
    </submittedName>
</protein>
<dbReference type="KEGG" id="cluj:IAU68_06560"/>
<dbReference type="Pfam" id="PF03279">
    <property type="entry name" value="Lip_A_acyltrans"/>
    <property type="match status" value="1"/>
</dbReference>